<dbReference type="EMBL" id="CP068053">
    <property type="protein sequence ID" value="QQT01113.1"/>
    <property type="molecule type" value="Genomic_DNA"/>
</dbReference>
<protein>
    <submittedName>
        <fullName evidence="2">Carotenoid biosynthesis protein</fullName>
    </submittedName>
</protein>
<name>A0A974NNQ9_PERPY</name>
<accession>A0A974NNQ9</accession>
<feature type="transmembrane region" description="Helical" evidence="1">
    <location>
        <begin position="12"/>
        <end position="32"/>
    </location>
</feature>
<dbReference type="AlphaFoldDB" id="A0A974NNQ9"/>
<feature type="transmembrane region" description="Helical" evidence="1">
    <location>
        <begin position="78"/>
        <end position="99"/>
    </location>
</feature>
<evidence type="ECO:0000313" key="3">
    <source>
        <dbReference type="Proteomes" id="UP000595254"/>
    </source>
</evidence>
<reference evidence="2 3" key="1">
    <citation type="submission" date="2021-01" db="EMBL/GenBank/DDBJ databases">
        <title>FDA dAtabase for Regulatory Grade micrObial Sequences (FDA-ARGOS): Supporting development and validation of Infectious Disease Dx tests.</title>
        <authorList>
            <person name="Nelson B."/>
            <person name="Plummer A."/>
            <person name="Tallon L."/>
            <person name="Sadzewicz L."/>
            <person name="Zhao X."/>
            <person name="Boylan J."/>
            <person name="Ott S."/>
            <person name="Bowen H."/>
            <person name="Vavikolanu K."/>
            <person name="Mehta A."/>
            <person name="Aluvathingal J."/>
            <person name="Nadendla S."/>
            <person name="Myers T."/>
            <person name="Yan Y."/>
            <person name="Sichtig H."/>
        </authorList>
    </citation>
    <scope>NUCLEOTIDE SEQUENCE [LARGE SCALE GENOMIC DNA]</scope>
    <source>
        <strain evidence="2 3">FDAARGOS_1161</strain>
    </source>
</reference>
<proteinExistence type="predicted"/>
<gene>
    <name evidence="2" type="ORF">I6J18_04205</name>
</gene>
<dbReference type="Proteomes" id="UP000595254">
    <property type="component" value="Chromosome"/>
</dbReference>
<feature type="transmembrane region" description="Helical" evidence="1">
    <location>
        <begin position="111"/>
        <end position="128"/>
    </location>
</feature>
<keyword evidence="1" id="KW-0812">Transmembrane</keyword>
<sequence>MVFFEVPPWLEFSNGLFLVFYTLSLVETSLSVFESRRFFLSKAVIIASITFTIEYIGINTGFPFGEYYYYPTLGPLVLGVPFTIALAWVGVILNSLLLSNQRSKTIRALETGFWVILLDLILDPVAYVRNFWHWEAEGGFFGVPFVNFLSWGIIAACFSFLFPLQKIPASNRIWAIRIYQLMILLFGLLAWKEELPIIAALALFIILLCEGRHQLDYRQEKQTL</sequence>
<feature type="transmembrane region" description="Helical" evidence="1">
    <location>
        <begin position="39"/>
        <end position="58"/>
    </location>
</feature>
<dbReference type="KEGG" id="ppsr:I6J18_04205"/>
<keyword evidence="1" id="KW-0472">Membrane</keyword>
<evidence type="ECO:0000256" key="1">
    <source>
        <dbReference type="SAM" id="Phobius"/>
    </source>
</evidence>
<organism evidence="2 3">
    <name type="scientific">Peribacillus psychrosaccharolyticus</name>
    <name type="common">Bacillus psychrosaccharolyticus</name>
    <dbReference type="NCBI Taxonomy" id="1407"/>
    <lineage>
        <taxon>Bacteria</taxon>
        <taxon>Bacillati</taxon>
        <taxon>Bacillota</taxon>
        <taxon>Bacilli</taxon>
        <taxon>Bacillales</taxon>
        <taxon>Bacillaceae</taxon>
        <taxon>Peribacillus</taxon>
    </lineage>
</organism>
<dbReference type="RefSeq" id="WP_051387599.1">
    <property type="nucleotide sequence ID" value="NZ_CP068053.1"/>
</dbReference>
<keyword evidence="3" id="KW-1185">Reference proteome</keyword>
<dbReference type="PANTHER" id="PTHR39419">
    <property type="entry name" value="SLL0814 PROTEIN"/>
    <property type="match status" value="1"/>
</dbReference>
<dbReference type="InterPro" id="IPR007354">
    <property type="entry name" value="CruF-like"/>
</dbReference>
<feature type="transmembrane region" description="Helical" evidence="1">
    <location>
        <begin position="197"/>
        <end position="215"/>
    </location>
</feature>
<keyword evidence="1" id="KW-1133">Transmembrane helix</keyword>
<feature type="transmembrane region" description="Helical" evidence="1">
    <location>
        <begin position="140"/>
        <end position="162"/>
    </location>
</feature>
<dbReference type="PANTHER" id="PTHR39419:SF1">
    <property type="entry name" value="SLL0814 PROTEIN"/>
    <property type="match status" value="1"/>
</dbReference>
<evidence type="ECO:0000313" key="2">
    <source>
        <dbReference type="EMBL" id="QQT01113.1"/>
    </source>
</evidence>
<feature type="transmembrane region" description="Helical" evidence="1">
    <location>
        <begin position="174"/>
        <end position="191"/>
    </location>
</feature>
<dbReference type="Pfam" id="PF04240">
    <property type="entry name" value="Caroten_synth"/>
    <property type="match status" value="1"/>
</dbReference>